<keyword evidence="9 20" id="KW-0418">Kinase</keyword>
<evidence type="ECO:0000256" key="7">
    <source>
        <dbReference type="ARBA" id="ARBA00022692"/>
    </source>
</evidence>
<dbReference type="InterPro" id="IPR050398">
    <property type="entry name" value="HssS/ArlS-like"/>
</dbReference>
<evidence type="ECO:0000256" key="2">
    <source>
        <dbReference type="ARBA" id="ARBA00004651"/>
    </source>
</evidence>
<dbReference type="SUPFAM" id="SSF158472">
    <property type="entry name" value="HAMP domain-like"/>
    <property type="match status" value="1"/>
</dbReference>
<keyword evidence="8" id="KW-0547">Nucleotide-binding</keyword>
<protein>
    <recommendedName>
        <fullName evidence="16">Heme sensor protein HssS</fullName>
        <ecNumber evidence="3">2.7.13.3</ecNumber>
    </recommendedName>
</protein>
<evidence type="ECO:0000256" key="12">
    <source>
        <dbReference type="ARBA" id="ARBA00023012"/>
    </source>
</evidence>
<evidence type="ECO:0000259" key="19">
    <source>
        <dbReference type="PROSITE" id="PS50885"/>
    </source>
</evidence>
<dbReference type="PANTHER" id="PTHR45528:SF11">
    <property type="entry name" value="HISTIDINE KINASE"/>
    <property type="match status" value="1"/>
</dbReference>
<dbReference type="InterPro" id="IPR004358">
    <property type="entry name" value="Sig_transdc_His_kin-like_C"/>
</dbReference>
<evidence type="ECO:0000256" key="14">
    <source>
        <dbReference type="ARBA" id="ARBA00023136"/>
    </source>
</evidence>
<keyword evidence="7 17" id="KW-0812">Transmembrane</keyword>
<keyword evidence="5" id="KW-0597">Phosphoprotein</keyword>
<dbReference type="EC" id="2.7.13.3" evidence="3"/>
<dbReference type="PROSITE" id="PS50885">
    <property type="entry name" value="HAMP"/>
    <property type="match status" value="1"/>
</dbReference>
<dbReference type="SUPFAM" id="SSF55874">
    <property type="entry name" value="ATPase domain of HSP90 chaperone/DNA topoisomerase II/histidine kinase"/>
    <property type="match status" value="1"/>
</dbReference>
<dbReference type="Pfam" id="PF00512">
    <property type="entry name" value="HisKA"/>
    <property type="match status" value="1"/>
</dbReference>
<evidence type="ECO:0000313" key="20">
    <source>
        <dbReference type="EMBL" id="ANY66725.1"/>
    </source>
</evidence>
<accession>A0A1B2DGA8</accession>
<evidence type="ECO:0000256" key="15">
    <source>
        <dbReference type="ARBA" id="ARBA00037219"/>
    </source>
</evidence>
<evidence type="ECO:0000256" key="5">
    <source>
        <dbReference type="ARBA" id="ARBA00022553"/>
    </source>
</evidence>
<keyword evidence="6" id="KW-0808">Transferase</keyword>
<proteinExistence type="predicted"/>
<dbReference type="EMBL" id="CP016808">
    <property type="protein sequence ID" value="ANY66725.1"/>
    <property type="molecule type" value="Genomic_DNA"/>
</dbReference>
<dbReference type="GO" id="GO:0005524">
    <property type="term" value="F:ATP binding"/>
    <property type="evidence" value="ECO:0007669"/>
    <property type="project" value="UniProtKB-KW"/>
</dbReference>
<reference evidence="20" key="1">
    <citation type="submission" date="2016-08" db="EMBL/GenBank/DDBJ databases">
        <title>Complete Genome Seqeunce of Paenibacillus sp. BIHB 4019 from tea rhizoplane.</title>
        <authorList>
            <person name="Thakur R."/>
            <person name="Swarnkar M.K."/>
            <person name="Gulati A."/>
        </authorList>
    </citation>
    <scope>NUCLEOTIDE SEQUENCE [LARGE SCALE GENOMIC DNA]</scope>
    <source>
        <strain evidence="20">BIHB4019</strain>
    </source>
</reference>
<dbReference type="Pfam" id="PF02518">
    <property type="entry name" value="HATPase_c"/>
    <property type="match status" value="1"/>
</dbReference>
<keyword evidence="4" id="KW-1003">Cell membrane</keyword>
<evidence type="ECO:0000256" key="6">
    <source>
        <dbReference type="ARBA" id="ARBA00022679"/>
    </source>
</evidence>
<dbReference type="Gene3D" id="3.30.565.10">
    <property type="entry name" value="Histidine kinase-like ATPase, C-terminal domain"/>
    <property type="match status" value="1"/>
</dbReference>
<dbReference type="PRINTS" id="PR00344">
    <property type="entry name" value="BCTRLSENSOR"/>
</dbReference>
<feature type="domain" description="Histidine kinase" evidence="18">
    <location>
        <begin position="244"/>
        <end position="475"/>
    </location>
</feature>
<keyword evidence="13" id="KW-0843">Virulence</keyword>
<comment type="subcellular location">
    <subcellularLocation>
        <location evidence="2">Cell membrane</location>
        <topology evidence="2">Multi-pass membrane protein</topology>
    </subcellularLocation>
</comment>
<dbReference type="InterPro" id="IPR036097">
    <property type="entry name" value="HisK_dim/P_sf"/>
</dbReference>
<dbReference type="FunFam" id="1.10.287.130:FF:000001">
    <property type="entry name" value="Two-component sensor histidine kinase"/>
    <property type="match status" value="1"/>
</dbReference>
<dbReference type="InterPro" id="IPR003660">
    <property type="entry name" value="HAMP_dom"/>
</dbReference>
<dbReference type="CDD" id="cd00082">
    <property type="entry name" value="HisKA"/>
    <property type="match status" value="1"/>
</dbReference>
<sequence>MKSLYSRVFLVAMAAIIGSSLLGFLVSNLYYHNKLKPYNDAKLTSIALQMQQFAEAQPELATAYFANAAELGYEILLADGQEEELFFGRAFREKELANGVLRSVLAGGQYHGIAEFPNQPFITGFFDNTLSNTVGVPLQLDGKRYALFIRPDVILQFGELRSFFAMIGLLTVAFSLLCFLLSTRYLVKPVTRLTEATKRIAQGHYALSLNTNRRDEIGQLAAHFTTMSQELERVEQARQEFVANVSHEIQSPLTSIQGFAQALAEKELAAEERTHYAAIIGEESRRLAALTKELLLLSSLDQAADVLQRKPFNLRTQLRQVAQVMEWQLTEKELALKIAVPSSLMLDGDDMLLNQVWMNLLSNAVKYTPAGRAIEIEAKLERGRCVIRVADTGDGISKEQLPFLFDRFYRADRARERGIGGDYGPNDRPDDLVGSGGSGLGLAITQKIVHLHNGTIEAASEPGQGTTFTVTLPQP</sequence>
<evidence type="ECO:0000256" key="4">
    <source>
        <dbReference type="ARBA" id="ARBA00022475"/>
    </source>
</evidence>
<evidence type="ECO:0000256" key="10">
    <source>
        <dbReference type="ARBA" id="ARBA00022840"/>
    </source>
</evidence>
<dbReference type="SMART" id="SM00387">
    <property type="entry name" value="HATPase_c"/>
    <property type="match status" value="1"/>
</dbReference>
<dbReference type="GO" id="GO:0005886">
    <property type="term" value="C:plasma membrane"/>
    <property type="evidence" value="ECO:0007669"/>
    <property type="project" value="UniProtKB-SubCell"/>
</dbReference>
<dbReference type="SMART" id="SM00388">
    <property type="entry name" value="HisKA"/>
    <property type="match status" value="1"/>
</dbReference>
<keyword evidence="10" id="KW-0067">ATP-binding</keyword>
<organism evidence="20">
    <name type="scientific">Paenibacillus sp. BIHB 4019</name>
    <dbReference type="NCBI Taxonomy" id="1870819"/>
    <lineage>
        <taxon>Bacteria</taxon>
        <taxon>Bacillati</taxon>
        <taxon>Bacillota</taxon>
        <taxon>Bacilli</taxon>
        <taxon>Bacillales</taxon>
        <taxon>Paenibacillaceae</taxon>
        <taxon>Paenibacillus</taxon>
    </lineage>
</organism>
<dbReference type="Gene3D" id="1.10.287.130">
    <property type="match status" value="1"/>
</dbReference>
<evidence type="ECO:0000256" key="17">
    <source>
        <dbReference type="SAM" id="Phobius"/>
    </source>
</evidence>
<evidence type="ECO:0000256" key="11">
    <source>
        <dbReference type="ARBA" id="ARBA00022989"/>
    </source>
</evidence>
<dbReference type="SUPFAM" id="SSF47384">
    <property type="entry name" value="Homodimeric domain of signal transducing histidine kinase"/>
    <property type="match status" value="1"/>
</dbReference>
<dbReference type="AlphaFoldDB" id="A0A1B2DGA8"/>
<evidence type="ECO:0000256" key="13">
    <source>
        <dbReference type="ARBA" id="ARBA00023026"/>
    </source>
</evidence>
<dbReference type="FunFam" id="3.30.565.10:FF:000013">
    <property type="entry name" value="Two-component sensor histidine kinase"/>
    <property type="match status" value="1"/>
</dbReference>
<name>A0A1B2DGA8_9BACL</name>
<evidence type="ECO:0000256" key="1">
    <source>
        <dbReference type="ARBA" id="ARBA00000085"/>
    </source>
</evidence>
<dbReference type="SMART" id="SM00304">
    <property type="entry name" value="HAMP"/>
    <property type="match status" value="1"/>
</dbReference>
<keyword evidence="11 17" id="KW-1133">Transmembrane helix</keyword>
<dbReference type="InterPro" id="IPR003594">
    <property type="entry name" value="HATPase_dom"/>
</dbReference>
<dbReference type="InterPro" id="IPR036890">
    <property type="entry name" value="HATPase_C_sf"/>
</dbReference>
<dbReference type="PANTHER" id="PTHR45528">
    <property type="entry name" value="SENSOR HISTIDINE KINASE CPXA"/>
    <property type="match status" value="1"/>
</dbReference>
<dbReference type="PROSITE" id="PS50109">
    <property type="entry name" value="HIS_KIN"/>
    <property type="match status" value="1"/>
</dbReference>
<dbReference type="Pfam" id="PF00672">
    <property type="entry name" value="HAMP"/>
    <property type="match status" value="1"/>
</dbReference>
<evidence type="ECO:0000256" key="3">
    <source>
        <dbReference type="ARBA" id="ARBA00012438"/>
    </source>
</evidence>
<comment type="catalytic activity">
    <reaction evidence="1">
        <text>ATP + protein L-histidine = ADP + protein N-phospho-L-histidine.</text>
        <dbReference type="EC" id="2.7.13.3"/>
    </reaction>
</comment>
<evidence type="ECO:0000256" key="16">
    <source>
        <dbReference type="ARBA" id="ARBA00040841"/>
    </source>
</evidence>
<evidence type="ECO:0000256" key="8">
    <source>
        <dbReference type="ARBA" id="ARBA00022741"/>
    </source>
</evidence>
<dbReference type="RefSeq" id="WP_099518007.1">
    <property type="nucleotide sequence ID" value="NZ_CP016808.1"/>
</dbReference>
<evidence type="ECO:0000259" key="18">
    <source>
        <dbReference type="PROSITE" id="PS50109"/>
    </source>
</evidence>
<feature type="domain" description="HAMP" evidence="19">
    <location>
        <begin position="184"/>
        <end position="236"/>
    </location>
</feature>
<dbReference type="InterPro" id="IPR005467">
    <property type="entry name" value="His_kinase_dom"/>
</dbReference>
<dbReference type="CDD" id="cd06225">
    <property type="entry name" value="HAMP"/>
    <property type="match status" value="1"/>
</dbReference>
<dbReference type="GO" id="GO:0000155">
    <property type="term" value="F:phosphorelay sensor kinase activity"/>
    <property type="evidence" value="ECO:0007669"/>
    <property type="project" value="InterPro"/>
</dbReference>
<dbReference type="Gene3D" id="6.10.340.10">
    <property type="match status" value="1"/>
</dbReference>
<feature type="transmembrane region" description="Helical" evidence="17">
    <location>
        <begin position="6"/>
        <end position="31"/>
    </location>
</feature>
<comment type="function">
    <text evidence="15">Member of the two-component regulatory system HssS/HssR involved in intracellular heme homeostasis and tempering of staphylococcal virulence. HssS functions as a heme sensor histidine kinase which is autophosphorylated at a histidine residue and transfers its phosphate group to an aspartate residue of HssR. HssR/HssS activates the expression of hrtAB, an efflux pump, in response to extracellular heme, hemin, hemoglobin or blood.</text>
</comment>
<feature type="transmembrane region" description="Helical" evidence="17">
    <location>
        <begin position="163"/>
        <end position="187"/>
    </location>
</feature>
<evidence type="ECO:0000256" key="9">
    <source>
        <dbReference type="ARBA" id="ARBA00022777"/>
    </source>
</evidence>
<dbReference type="InterPro" id="IPR003661">
    <property type="entry name" value="HisK_dim/P_dom"/>
</dbReference>
<keyword evidence="14 17" id="KW-0472">Membrane</keyword>
<gene>
    <name evidence="20" type="ORF">BBD42_09810</name>
</gene>
<keyword evidence="12" id="KW-0902">Two-component regulatory system</keyword>